<sequence>MNLRFTVKISSAVFTPNETVSTVSQLASQGIANDLRNKLPMEDIERYLLSILNGKVASRRILFRKSKKKS</sequence>
<accession>A0A8X6P220</accession>
<name>A0A8X6P220_NEPPI</name>
<keyword evidence="2" id="KW-1185">Reference proteome</keyword>
<reference evidence="1" key="1">
    <citation type="submission" date="2020-08" db="EMBL/GenBank/DDBJ databases">
        <title>Multicomponent nature underlies the extraordinary mechanical properties of spider dragline silk.</title>
        <authorList>
            <person name="Kono N."/>
            <person name="Nakamura H."/>
            <person name="Mori M."/>
            <person name="Yoshida Y."/>
            <person name="Ohtoshi R."/>
            <person name="Malay A.D."/>
            <person name="Moran D.A.P."/>
            <person name="Tomita M."/>
            <person name="Numata K."/>
            <person name="Arakawa K."/>
        </authorList>
    </citation>
    <scope>NUCLEOTIDE SEQUENCE</scope>
</reference>
<dbReference type="EMBL" id="BMAW01064500">
    <property type="protein sequence ID" value="GFT45466.1"/>
    <property type="molecule type" value="Genomic_DNA"/>
</dbReference>
<organism evidence="1 2">
    <name type="scientific">Nephila pilipes</name>
    <name type="common">Giant wood spider</name>
    <name type="synonym">Nephila maculata</name>
    <dbReference type="NCBI Taxonomy" id="299642"/>
    <lineage>
        <taxon>Eukaryota</taxon>
        <taxon>Metazoa</taxon>
        <taxon>Ecdysozoa</taxon>
        <taxon>Arthropoda</taxon>
        <taxon>Chelicerata</taxon>
        <taxon>Arachnida</taxon>
        <taxon>Araneae</taxon>
        <taxon>Araneomorphae</taxon>
        <taxon>Entelegynae</taxon>
        <taxon>Araneoidea</taxon>
        <taxon>Nephilidae</taxon>
        <taxon>Nephila</taxon>
    </lineage>
</organism>
<comment type="caution">
    <text evidence="1">The sequence shown here is derived from an EMBL/GenBank/DDBJ whole genome shotgun (WGS) entry which is preliminary data.</text>
</comment>
<protein>
    <submittedName>
        <fullName evidence="1">Uncharacterized protein</fullName>
    </submittedName>
</protein>
<dbReference type="AlphaFoldDB" id="A0A8X6P220"/>
<proteinExistence type="predicted"/>
<dbReference type="Proteomes" id="UP000887013">
    <property type="component" value="Unassembled WGS sequence"/>
</dbReference>
<evidence type="ECO:0000313" key="1">
    <source>
        <dbReference type="EMBL" id="GFT45466.1"/>
    </source>
</evidence>
<evidence type="ECO:0000313" key="2">
    <source>
        <dbReference type="Proteomes" id="UP000887013"/>
    </source>
</evidence>
<gene>
    <name evidence="1" type="ORF">NPIL_688201</name>
</gene>